<keyword evidence="4" id="KW-1185">Reference proteome</keyword>
<feature type="compositionally biased region" description="Low complexity" evidence="1">
    <location>
        <begin position="30"/>
        <end position="45"/>
    </location>
</feature>
<dbReference type="InterPro" id="IPR013740">
    <property type="entry name" value="Redoxin"/>
</dbReference>
<evidence type="ECO:0000313" key="4">
    <source>
        <dbReference type="Proteomes" id="UP000308707"/>
    </source>
</evidence>
<dbReference type="Proteomes" id="UP000308707">
    <property type="component" value="Unassembled WGS sequence"/>
</dbReference>
<dbReference type="OrthoDB" id="9815205at2"/>
<dbReference type="AlphaFoldDB" id="A0A4U5JVY8"/>
<dbReference type="PANTHER" id="PTHR42852:SF17">
    <property type="entry name" value="THIOREDOXIN-LIKE PROTEIN HI_1115"/>
    <property type="match status" value="1"/>
</dbReference>
<evidence type="ECO:0000256" key="1">
    <source>
        <dbReference type="SAM" id="MobiDB-lite"/>
    </source>
</evidence>
<dbReference type="RefSeq" id="WP_137265991.1">
    <property type="nucleotide sequence ID" value="NZ_SZUA01000001.1"/>
</dbReference>
<gene>
    <name evidence="3" type="ORF">FCE95_05790</name>
</gene>
<dbReference type="CDD" id="cd02966">
    <property type="entry name" value="TlpA_like_family"/>
    <property type="match status" value="1"/>
</dbReference>
<comment type="caution">
    <text evidence="3">The sequence shown here is derived from an EMBL/GenBank/DDBJ whole genome shotgun (WGS) entry which is preliminary data.</text>
</comment>
<dbReference type="InterPro" id="IPR050553">
    <property type="entry name" value="Thioredoxin_ResA/DsbE_sf"/>
</dbReference>
<dbReference type="Pfam" id="PF08534">
    <property type="entry name" value="Redoxin"/>
    <property type="match status" value="1"/>
</dbReference>
<protein>
    <submittedName>
        <fullName evidence="3">TlpA family protein disulfide reductase</fullName>
    </submittedName>
</protein>
<evidence type="ECO:0000259" key="2">
    <source>
        <dbReference type="PROSITE" id="PS51352"/>
    </source>
</evidence>
<reference evidence="3 4" key="1">
    <citation type="submission" date="2019-04" db="EMBL/GenBank/DDBJ databases">
        <title>Reference strain of H23.</title>
        <authorList>
            <person name="Luo X."/>
        </authorList>
    </citation>
    <scope>NUCLEOTIDE SEQUENCE [LARGE SCALE GENOMIC DNA]</scope>
    <source>
        <strain evidence="3 4">H23</strain>
    </source>
</reference>
<accession>A0A4U5JVY8</accession>
<dbReference type="GO" id="GO:0016491">
    <property type="term" value="F:oxidoreductase activity"/>
    <property type="evidence" value="ECO:0007669"/>
    <property type="project" value="InterPro"/>
</dbReference>
<dbReference type="EMBL" id="SZUA01000001">
    <property type="protein sequence ID" value="TKR33785.1"/>
    <property type="molecule type" value="Genomic_DNA"/>
</dbReference>
<dbReference type="Gene3D" id="3.40.30.10">
    <property type="entry name" value="Glutaredoxin"/>
    <property type="match status" value="1"/>
</dbReference>
<feature type="domain" description="Thioredoxin" evidence="2">
    <location>
        <begin position="129"/>
        <end position="272"/>
    </location>
</feature>
<evidence type="ECO:0000313" key="3">
    <source>
        <dbReference type="EMBL" id="TKR33785.1"/>
    </source>
</evidence>
<organism evidence="3 4">
    <name type="scientific">Luteimonas gilva</name>
    <dbReference type="NCBI Taxonomy" id="2572684"/>
    <lineage>
        <taxon>Bacteria</taxon>
        <taxon>Pseudomonadati</taxon>
        <taxon>Pseudomonadota</taxon>
        <taxon>Gammaproteobacteria</taxon>
        <taxon>Lysobacterales</taxon>
        <taxon>Lysobacteraceae</taxon>
        <taxon>Luteimonas</taxon>
    </lineage>
</organism>
<dbReference type="PROSITE" id="PS51352">
    <property type="entry name" value="THIOREDOXIN_2"/>
    <property type="match status" value="1"/>
</dbReference>
<dbReference type="InterPro" id="IPR013766">
    <property type="entry name" value="Thioredoxin_domain"/>
</dbReference>
<dbReference type="InterPro" id="IPR036249">
    <property type="entry name" value="Thioredoxin-like_sf"/>
</dbReference>
<dbReference type="PANTHER" id="PTHR42852">
    <property type="entry name" value="THIOL:DISULFIDE INTERCHANGE PROTEIN DSBE"/>
    <property type="match status" value="1"/>
</dbReference>
<sequence length="272" mass="29412">MNRAIWLPMALMVLGCAQSDKTPESETKQGASPSTPVASASTGAPNNTVSSDGEGGNAEQEFREAMALSAYPKVDYRDEEGNGISFEEFMKQTSNGKTFGMFKNSKTKEAIVSLNKPGKPVAEETKSDIRIGSPLPALKNAKTLDGKALDDAMFSGRHTLVSFYYSECVPCIAEVPALNAYAKAHPEMGILAVTFDEAKEARAFVGKHGFEWPVLADSEAYIHQAGVRTYPTILLIGPDRKIVAKMKTTLLQREDDTASAVAALDRWVESLL</sequence>
<proteinExistence type="predicted"/>
<dbReference type="SUPFAM" id="SSF52833">
    <property type="entry name" value="Thioredoxin-like"/>
    <property type="match status" value="1"/>
</dbReference>
<feature type="region of interest" description="Disordered" evidence="1">
    <location>
        <begin position="20"/>
        <end position="58"/>
    </location>
</feature>
<name>A0A4U5JVY8_9GAMM</name>
<dbReference type="PROSITE" id="PS51257">
    <property type="entry name" value="PROKAR_LIPOPROTEIN"/>
    <property type="match status" value="1"/>
</dbReference>